<dbReference type="SUPFAM" id="SSF53335">
    <property type="entry name" value="S-adenosyl-L-methionine-dependent methyltransferases"/>
    <property type="match status" value="1"/>
</dbReference>
<feature type="compositionally biased region" description="Low complexity" evidence="15">
    <location>
        <begin position="17"/>
        <end position="39"/>
    </location>
</feature>
<dbReference type="NCBIfam" id="TIGR00563">
    <property type="entry name" value="rsmB"/>
    <property type="match status" value="1"/>
</dbReference>
<evidence type="ECO:0000256" key="5">
    <source>
        <dbReference type="ARBA" id="ARBA00022490"/>
    </source>
</evidence>
<evidence type="ECO:0000256" key="4">
    <source>
        <dbReference type="ARBA" id="ARBA00012140"/>
    </source>
</evidence>
<feature type="active site" description="Nucleophile" evidence="14">
    <location>
        <position position="424"/>
    </location>
</feature>
<keyword evidence="7 14" id="KW-0489">Methyltransferase</keyword>
<evidence type="ECO:0000256" key="10">
    <source>
        <dbReference type="ARBA" id="ARBA00022884"/>
    </source>
</evidence>
<accession>A0A543KWQ0</accession>
<dbReference type="SUPFAM" id="SSF48013">
    <property type="entry name" value="NusB-like"/>
    <property type="match status" value="1"/>
</dbReference>
<comment type="function">
    <text evidence="1">Specifically methylates the cytosine at position 967 (m5C967) of 16S rRNA.</text>
</comment>
<dbReference type="Pfam" id="PF22458">
    <property type="entry name" value="RsmF-B_ferredox"/>
    <property type="match status" value="1"/>
</dbReference>
<dbReference type="PANTHER" id="PTHR22807:SF61">
    <property type="entry name" value="NOL1_NOP2_SUN FAMILY PROTEIN _ ANTITERMINATION NUSB DOMAIN-CONTAINING PROTEIN"/>
    <property type="match status" value="1"/>
</dbReference>
<dbReference type="InterPro" id="IPR054728">
    <property type="entry name" value="RsmB-like_ferredoxin"/>
</dbReference>
<dbReference type="InterPro" id="IPR023267">
    <property type="entry name" value="RCMT"/>
</dbReference>
<dbReference type="RefSeq" id="WP_142085636.1">
    <property type="nucleotide sequence ID" value="NZ_VFPV01000004.1"/>
</dbReference>
<evidence type="ECO:0000256" key="8">
    <source>
        <dbReference type="ARBA" id="ARBA00022679"/>
    </source>
</evidence>
<dbReference type="EMBL" id="VFPV01000004">
    <property type="protein sequence ID" value="TQM99504.1"/>
    <property type="molecule type" value="Genomic_DNA"/>
</dbReference>
<dbReference type="InterPro" id="IPR018314">
    <property type="entry name" value="RsmB/NOL1/NOP2-like_CS"/>
</dbReference>
<dbReference type="Proteomes" id="UP000316993">
    <property type="component" value="Unassembled WGS sequence"/>
</dbReference>
<dbReference type="InterPro" id="IPR006027">
    <property type="entry name" value="NusB_RsmB_TIM44"/>
</dbReference>
<dbReference type="PROSITE" id="PS01153">
    <property type="entry name" value="NOL1_NOP2_SUN"/>
    <property type="match status" value="1"/>
</dbReference>
<dbReference type="GO" id="GO:0006355">
    <property type="term" value="P:regulation of DNA-templated transcription"/>
    <property type="evidence" value="ECO:0007669"/>
    <property type="project" value="InterPro"/>
</dbReference>
<feature type="binding site" evidence="14">
    <location>
        <begin position="296"/>
        <end position="302"/>
    </location>
    <ligand>
        <name>S-adenosyl-L-methionine</name>
        <dbReference type="ChEBI" id="CHEBI:59789"/>
    </ligand>
</feature>
<keyword evidence="5" id="KW-0963">Cytoplasm</keyword>
<comment type="similarity">
    <text evidence="3 14">Belongs to the class I-like SAM-binding methyltransferase superfamily. RsmB/NOP family.</text>
</comment>
<evidence type="ECO:0000259" key="16">
    <source>
        <dbReference type="PROSITE" id="PS51686"/>
    </source>
</evidence>
<dbReference type="Pfam" id="PF01029">
    <property type="entry name" value="NusB"/>
    <property type="match status" value="1"/>
</dbReference>
<evidence type="ECO:0000256" key="1">
    <source>
        <dbReference type="ARBA" id="ARBA00002724"/>
    </source>
</evidence>
<evidence type="ECO:0000256" key="13">
    <source>
        <dbReference type="ARBA" id="ARBA00047283"/>
    </source>
</evidence>
<feature type="binding site" evidence="14">
    <location>
        <position position="348"/>
    </location>
    <ligand>
        <name>S-adenosyl-L-methionine</name>
        <dbReference type="ChEBI" id="CHEBI:59789"/>
    </ligand>
</feature>
<evidence type="ECO:0000256" key="2">
    <source>
        <dbReference type="ARBA" id="ARBA00004496"/>
    </source>
</evidence>
<gene>
    <name evidence="17" type="ORF">BDD18_4170</name>
</gene>
<evidence type="ECO:0000256" key="12">
    <source>
        <dbReference type="ARBA" id="ARBA00031088"/>
    </source>
</evidence>
<evidence type="ECO:0000313" key="18">
    <source>
        <dbReference type="Proteomes" id="UP000316993"/>
    </source>
</evidence>
<keyword evidence="9 14" id="KW-0949">S-adenosyl-L-methionine</keyword>
<keyword evidence="10 14" id="KW-0694">RNA-binding</keyword>
<dbReference type="InterPro" id="IPR004573">
    <property type="entry name" value="rRNA_ssu_MeTfrase_B"/>
</dbReference>
<evidence type="ECO:0000313" key="17">
    <source>
        <dbReference type="EMBL" id="TQM99504.1"/>
    </source>
</evidence>
<comment type="subcellular location">
    <subcellularLocation>
        <location evidence="2">Cytoplasm</location>
    </subcellularLocation>
</comment>
<organism evidence="17 18">
    <name type="scientific">Acidovorax temperans</name>
    <dbReference type="NCBI Taxonomy" id="80878"/>
    <lineage>
        <taxon>Bacteria</taxon>
        <taxon>Pseudomonadati</taxon>
        <taxon>Pseudomonadota</taxon>
        <taxon>Betaproteobacteria</taxon>
        <taxon>Burkholderiales</taxon>
        <taxon>Comamonadaceae</taxon>
        <taxon>Acidovorax</taxon>
    </lineage>
</organism>
<evidence type="ECO:0000256" key="3">
    <source>
        <dbReference type="ARBA" id="ARBA00007494"/>
    </source>
</evidence>
<dbReference type="InterPro" id="IPR035926">
    <property type="entry name" value="NusB-like_sf"/>
</dbReference>
<name>A0A543KWQ0_9BURK</name>
<evidence type="ECO:0000256" key="11">
    <source>
        <dbReference type="ARBA" id="ARBA00030399"/>
    </source>
</evidence>
<evidence type="ECO:0000256" key="6">
    <source>
        <dbReference type="ARBA" id="ARBA00022552"/>
    </source>
</evidence>
<evidence type="ECO:0000256" key="9">
    <source>
        <dbReference type="ARBA" id="ARBA00022691"/>
    </source>
</evidence>
<keyword evidence="6" id="KW-0698">rRNA processing</keyword>
<dbReference type="Gene3D" id="1.10.940.10">
    <property type="entry name" value="NusB-like"/>
    <property type="match status" value="1"/>
</dbReference>
<dbReference type="EC" id="2.1.1.176" evidence="4"/>
<dbReference type="NCBIfam" id="NF008149">
    <property type="entry name" value="PRK10901.1"/>
    <property type="match status" value="1"/>
</dbReference>
<dbReference type="GO" id="GO:0008649">
    <property type="term" value="F:rRNA methyltransferase activity"/>
    <property type="evidence" value="ECO:0007669"/>
    <property type="project" value="InterPro"/>
</dbReference>
<dbReference type="InterPro" id="IPR029063">
    <property type="entry name" value="SAM-dependent_MTases_sf"/>
</dbReference>
<dbReference type="PANTHER" id="PTHR22807">
    <property type="entry name" value="NOP2 YEAST -RELATED NOL1/NOP2/FMU SUN DOMAIN-CONTAINING"/>
    <property type="match status" value="1"/>
</dbReference>
<dbReference type="AlphaFoldDB" id="A0A543KWQ0"/>
<comment type="catalytic activity">
    <reaction evidence="13">
        <text>cytidine(967) in 16S rRNA + S-adenosyl-L-methionine = 5-methylcytidine(967) in 16S rRNA + S-adenosyl-L-homocysteine + H(+)</text>
        <dbReference type="Rhea" id="RHEA:42748"/>
        <dbReference type="Rhea" id="RHEA-COMP:10219"/>
        <dbReference type="Rhea" id="RHEA-COMP:10220"/>
        <dbReference type="ChEBI" id="CHEBI:15378"/>
        <dbReference type="ChEBI" id="CHEBI:57856"/>
        <dbReference type="ChEBI" id="CHEBI:59789"/>
        <dbReference type="ChEBI" id="CHEBI:74483"/>
        <dbReference type="ChEBI" id="CHEBI:82748"/>
        <dbReference type="EC" id="2.1.1.176"/>
    </reaction>
</comment>
<dbReference type="Gene3D" id="3.40.50.150">
    <property type="entry name" value="Vaccinia Virus protein VP39"/>
    <property type="match status" value="1"/>
</dbReference>
<dbReference type="Pfam" id="PF01189">
    <property type="entry name" value="Methyltr_RsmB-F"/>
    <property type="match status" value="1"/>
</dbReference>
<dbReference type="Gene3D" id="1.10.287.730">
    <property type="entry name" value="Helix hairpin bin"/>
    <property type="match status" value="1"/>
</dbReference>
<keyword evidence="8 14" id="KW-0808">Transferase</keyword>
<feature type="domain" description="SAM-dependent MTase RsmB/NOP-type" evidence="16">
    <location>
        <begin position="204"/>
        <end position="484"/>
    </location>
</feature>
<dbReference type="Gene3D" id="3.30.70.1170">
    <property type="entry name" value="Sun protein, domain 3"/>
    <property type="match status" value="1"/>
</dbReference>
<dbReference type="InterPro" id="IPR049560">
    <property type="entry name" value="MeTrfase_RsmB-F_NOP2_cat"/>
</dbReference>
<reference evidence="17 18" key="1">
    <citation type="submission" date="2019-06" db="EMBL/GenBank/DDBJ databases">
        <title>Genomic Encyclopedia of Archaeal and Bacterial Type Strains, Phase II (KMG-II): from individual species to whole genera.</title>
        <authorList>
            <person name="Goeker M."/>
        </authorList>
    </citation>
    <scope>NUCLEOTIDE SEQUENCE [LARGE SCALE GENOMIC DNA]</scope>
    <source>
        <strain evidence="17 18">DSM 7270</strain>
    </source>
</reference>
<feature type="binding site" evidence="14">
    <location>
        <position position="371"/>
    </location>
    <ligand>
        <name>S-adenosyl-L-methionine</name>
        <dbReference type="ChEBI" id="CHEBI:59789"/>
    </ligand>
</feature>
<proteinExistence type="inferred from homology"/>
<feature type="compositionally biased region" description="Pro residues" evidence="15">
    <location>
        <begin position="1"/>
        <end position="16"/>
    </location>
</feature>
<dbReference type="PRINTS" id="PR02008">
    <property type="entry name" value="RCMTFAMILY"/>
</dbReference>
<evidence type="ECO:0000256" key="15">
    <source>
        <dbReference type="SAM" id="MobiDB-lite"/>
    </source>
</evidence>
<dbReference type="GO" id="GO:0005737">
    <property type="term" value="C:cytoplasm"/>
    <property type="evidence" value="ECO:0007669"/>
    <property type="project" value="UniProtKB-SubCell"/>
</dbReference>
<protein>
    <recommendedName>
        <fullName evidence="4">16S rRNA (cytosine(967)-C(5))-methyltransferase</fullName>
        <ecNumber evidence="4">2.1.1.176</ecNumber>
    </recommendedName>
    <alternativeName>
        <fullName evidence="11">16S rRNA m5C967 methyltransferase</fullName>
    </alternativeName>
    <alternativeName>
        <fullName evidence="12">rRNA (cytosine-C(5)-)-methyltransferase RsmB</fullName>
    </alternativeName>
</protein>
<dbReference type="InterPro" id="IPR001678">
    <property type="entry name" value="MeTrfase_RsmB-F_NOP2_dom"/>
</dbReference>
<feature type="region of interest" description="Disordered" evidence="15">
    <location>
        <begin position="1"/>
        <end position="39"/>
    </location>
</feature>
<comment type="caution">
    <text evidence="17">The sequence shown here is derived from an EMBL/GenBank/DDBJ whole genome shotgun (WGS) entry which is preliminary data.</text>
</comment>
<dbReference type="CDD" id="cd02440">
    <property type="entry name" value="AdoMet_MTases"/>
    <property type="match status" value="1"/>
</dbReference>
<evidence type="ECO:0000256" key="14">
    <source>
        <dbReference type="PROSITE-ProRule" id="PRU01023"/>
    </source>
</evidence>
<sequence>MNPSAPRPARPSPRPAAPRAQAAASRSPAAASGAPASAAPAGTGVPLWQQLMLVCQALQGIRGGQSGTAVIEGVEPRLRPGVQALLFQVLRNLGRADALRSQLVARKPPPAADALLCTALALAWDPQAAPYEPFTLVNQAVEAAKRGQATRGQASFINACLRRFLRERDALVASTDGDPVARWNHPAWWIRRLRQDYPADWERILQANNAHAPMALRVNQQKCTLAQYQQALAAINLEAKVVGPQGLELAQPVPVQVLPGFADGWVSVQDAAAQQAAPLVLQGLDLTQPLRVLDACAAPGGKTAHLLEHAPAGSPLQVTALEVDEKRSARIHDTLARLGLSAQVLVADASRPQDWWQSQCGGTPFDAILLDAPCTASGIVRRHPDVRWLRRESDVAQLAQLQRQILEALWPLLKPGGRLLYCTCSVFKAEGDLQIQTFLAHNTNAQLLPSPGHLIPGVGEKSGPVRDNPAGDHDGFFYALLQKSAH</sequence>
<feature type="binding site" evidence="14">
    <location>
        <position position="322"/>
    </location>
    <ligand>
        <name>S-adenosyl-L-methionine</name>
        <dbReference type="ChEBI" id="CHEBI:59789"/>
    </ligand>
</feature>
<dbReference type="GO" id="GO:0003723">
    <property type="term" value="F:RNA binding"/>
    <property type="evidence" value="ECO:0007669"/>
    <property type="project" value="UniProtKB-UniRule"/>
</dbReference>
<dbReference type="FunFam" id="3.40.50.150:FF:000022">
    <property type="entry name" value="Ribosomal RNA small subunit methyltransferase B"/>
    <property type="match status" value="1"/>
</dbReference>
<evidence type="ECO:0000256" key="7">
    <source>
        <dbReference type="ARBA" id="ARBA00022603"/>
    </source>
</evidence>
<dbReference type="PROSITE" id="PS51686">
    <property type="entry name" value="SAM_MT_RSMB_NOP"/>
    <property type="match status" value="1"/>
</dbReference>